<dbReference type="InterPro" id="IPR050229">
    <property type="entry name" value="GlpE_sulfurtransferase"/>
</dbReference>
<dbReference type="SUPFAM" id="SSF52821">
    <property type="entry name" value="Rhodanese/Cell cycle control phosphatase"/>
    <property type="match status" value="1"/>
</dbReference>
<name>A0A849P7M7_9BURK</name>
<feature type="domain" description="Rhodanese" evidence="1">
    <location>
        <begin position="19"/>
        <end position="107"/>
    </location>
</feature>
<dbReference type="Proteomes" id="UP000537862">
    <property type="component" value="Unassembled WGS sequence"/>
</dbReference>
<evidence type="ECO:0000313" key="2">
    <source>
        <dbReference type="EMBL" id="NOL51548.1"/>
    </source>
</evidence>
<evidence type="ECO:0000313" key="3">
    <source>
        <dbReference type="Proteomes" id="UP000537862"/>
    </source>
</evidence>
<dbReference type="SMART" id="SM00450">
    <property type="entry name" value="RHOD"/>
    <property type="match status" value="1"/>
</dbReference>
<comment type="caution">
    <text evidence="2">The sequence shown here is derived from an EMBL/GenBank/DDBJ whole genome shotgun (WGS) entry which is preliminary data.</text>
</comment>
<dbReference type="PANTHER" id="PTHR43031:SF17">
    <property type="entry name" value="SULFURTRANSFERASE YTWF-RELATED"/>
    <property type="match status" value="1"/>
</dbReference>
<keyword evidence="3" id="KW-1185">Reference proteome</keyword>
<dbReference type="InterPro" id="IPR036873">
    <property type="entry name" value="Rhodanese-like_dom_sf"/>
</dbReference>
<keyword evidence="2" id="KW-0808">Transferase</keyword>
<proteinExistence type="predicted"/>
<dbReference type="EMBL" id="JABGBN010000002">
    <property type="protein sequence ID" value="NOL51548.1"/>
    <property type="molecule type" value="Genomic_DNA"/>
</dbReference>
<accession>A0A849P7M7</accession>
<protein>
    <submittedName>
        <fullName evidence="2">Sulfurtransferase</fullName>
    </submittedName>
</protein>
<dbReference type="PANTHER" id="PTHR43031">
    <property type="entry name" value="FAD-DEPENDENT OXIDOREDUCTASE"/>
    <property type="match status" value="1"/>
</dbReference>
<dbReference type="Pfam" id="PF00581">
    <property type="entry name" value="Rhodanese"/>
    <property type="match status" value="1"/>
</dbReference>
<dbReference type="PROSITE" id="PS50206">
    <property type="entry name" value="RHODANESE_3"/>
    <property type="match status" value="1"/>
</dbReference>
<organism evidence="2 3">
    <name type="scientific">Pelistega suis</name>
    <dbReference type="NCBI Taxonomy" id="1631957"/>
    <lineage>
        <taxon>Bacteria</taxon>
        <taxon>Pseudomonadati</taxon>
        <taxon>Pseudomonadota</taxon>
        <taxon>Betaproteobacteria</taxon>
        <taxon>Burkholderiales</taxon>
        <taxon>Alcaligenaceae</taxon>
        <taxon>Pelistega</taxon>
    </lineage>
</organism>
<evidence type="ECO:0000259" key="1">
    <source>
        <dbReference type="PROSITE" id="PS50206"/>
    </source>
</evidence>
<dbReference type="Gene3D" id="3.40.250.10">
    <property type="entry name" value="Rhodanese-like domain"/>
    <property type="match status" value="1"/>
</dbReference>
<reference evidence="2 3" key="1">
    <citation type="submission" date="2020-05" db="EMBL/GenBank/DDBJ databases">
        <authorList>
            <person name="Niu N."/>
        </authorList>
    </citation>
    <scope>NUCLEOTIDE SEQUENCE [LARGE SCALE GENOMIC DNA]</scope>
    <source>
        <strain evidence="2 3">3340-03</strain>
    </source>
</reference>
<gene>
    <name evidence="2" type="ORF">HKX39_05080</name>
</gene>
<dbReference type="InterPro" id="IPR001763">
    <property type="entry name" value="Rhodanese-like_dom"/>
</dbReference>
<dbReference type="GO" id="GO:0016740">
    <property type="term" value="F:transferase activity"/>
    <property type="evidence" value="ECO:0007669"/>
    <property type="project" value="UniProtKB-KW"/>
</dbReference>
<sequence>MSTAIQHLTVQTLKQWQDEGKDFTLLDVRQDDEVAYAHIKGYQHIPMHLIPIRHAEICDDKPLVIYCHHGMRSYQVGLFLANMGFEDVYNLQGGIDAWSKEIDPSVPLY</sequence>
<dbReference type="AlphaFoldDB" id="A0A849P7M7"/>